<organism evidence="1 2">
    <name type="scientific">Flavobacterium stagni</name>
    <dbReference type="NCBI Taxonomy" id="2506421"/>
    <lineage>
        <taxon>Bacteria</taxon>
        <taxon>Pseudomonadati</taxon>
        <taxon>Bacteroidota</taxon>
        <taxon>Flavobacteriia</taxon>
        <taxon>Flavobacteriales</taxon>
        <taxon>Flavobacteriaceae</taxon>
        <taxon>Flavobacterium</taxon>
    </lineage>
</organism>
<protein>
    <recommendedName>
        <fullName evidence="3">SGNH/GDSL hydrolase family protein</fullName>
    </recommendedName>
</protein>
<accession>A0A4Q1KCT0</accession>
<name>A0A4Q1KCT0_9FLAO</name>
<sequence length="316" mass="37126">MKKFLIRLSLFSCIALLATSLVLMKYGGYIDYFYLKFTTPKQHSFILGDSRSFQGIQPRIVDAELKDKGFELPMFNYSFTITQAAYGPAYTESVKRKMDPDTKNGLFIINVNPWVLAQREKDDFENGIFMEADHPPHNMRWVNMNPNFEYVVKNFNYLHIRALFKQNSELHPDGWMEERNLPKDSTTFVGWKQNQYKIYNGFAQRWKKCDYRVKALKEMIQFLEQHGTVVLVRMPVDEKLQEIETNFWPEFDTTIEKLAKTTNVSYFNLLKNNKYKTYDGNHIDKFGGVAFTKDLCQLILMQKNSPNIPHSALPKK</sequence>
<reference evidence="2" key="1">
    <citation type="submission" date="2019-01" db="EMBL/GenBank/DDBJ databases">
        <title>Cytophagaceae bacterium strain CAR-16.</title>
        <authorList>
            <person name="Chen W.-M."/>
        </authorList>
    </citation>
    <scope>NUCLEOTIDE SEQUENCE [LARGE SCALE GENOMIC DNA]</scope>
    <source>
        <strain evidence="2">WWJ-16</strain>
    </source>
</reference>
<dbReference type="Proteomes" id="UP000289857">
    <property type="component" value="Unassembled WGS sequence"/>
</dbReference>
<comment type="caution">
    <text evidence="1">The sequence shown here is derived from an EMBL/GenBank/DDBJ whole genome shotgun (WGS) entry which is preliminary data.</text>
</comment>
<dbReference type="OrthoDB" id="1433719at2"/>
<gene>
    <name evidence="1" type="ORF">EQG61_03265</name>
</gene>
<evidence type="ECO:0008006" key="3">
    <source>
        <dbReference type="Google" id="ProtNLM"/>
    </source>
</evidence>
<evidence type="ECO:0000313" key="2">
    <source>
        <dbReference type="Proteomes" id="UP000289857"/>
    </source>
</evidence>
<dbReference type="AlphaFoldDB" id="A0A4Q1KCT0"/>
<proteinExistence type="predicted"/>
<dbReference type="RefSeq" id="WP_129460457.1">
    <property type="nucleotide sequence ID" value="NZ_SBKN01000001.1"/>
</dbReference>
<keyword evidence="2" id="KW-1185">Reference proteome</keyword>
<evidence type="ECO:0000313" key="1">
    <source>
        <dbReference type="EMBL" id="RXR24481.1"/>
    </source>
</evidence>
<dbReference type="EMBL" id="SBKN01000001">
    <property type="protein sequence ID" value="RXR24481.1"/>
    <property type="molecule type" value="Genomic_DNA"/>
</dbReference>